<dbReference type="GO" id="GO:0005737">
    <property type="term" value="C:cytoplasm"/>
    <property type="evidence" value="ECO:0007669"/>
    <property type="project" value="UniProtKB-SubCell"/>
</dbReference>
<dbReference type="SUPFAM" id="SSF57667">
    <property type="entry name" value="beta-beta-alpha zinc fingers"/>
    <property type="match status" value="2"/>
</dbReference>
<evidence type="ECO:0000313" key="11">
    <source>
        <dbReference type="EMBL" id="RZF35577.1"/>
    </source>
</evidence>
<evidence type="ECO:0000256" key="7">
    <source>
        <dbReference type="ARBA" id="ARBA00022833"/>
    </source>
</evidence>
<dbReference type="GO" id="GO:0008270">
    <property type="term" value="F:zinc ion binding"/>
    <property type="evidence" value="ECO:0007669"/>
    <property type="project" value="UniProtKB-KW"/>
</dbReference>
<feature type="domain" description="C2H2-type" evidence="10">
    <location>
        <begin position="7"/>
        <end position="29"/>
    </location>
</feature>
<evidence type="ECO:0000313" key="12">
    <source>
        <dbReference type="Proteomes" id="UP000291343"/>
    </source>
</evidence>
<dbReference type="SMART" id="SM00355">
    <property type="entry name" value="ZnF_C2H2"/>
    <property type="match status" value="4"/>
</dbReference>
<dbReference type="Gene3D" id="3.30.160.60">
    <property type="entry name" value="Classic Zinc Finger"/>
    <property type="match status" value="1"/>
</dbReference>
<dbReference type="InterPro" id="IPR022755">
    <property type="entry name" value="Znf_C2H2_jaz"/>
</dbReference>
<dbReference type="GO" id="GO:0030687">
    <property type="term" value="C:preribosome, large subunit precursor"/>
    <property type="evidence" value="ECO:0007669"/>
    <property type="project" value="TreeGrafter"/>
</dbReference>
<organism evidence="11 12">
    <name type="scientific">Laodelphax striatellus</name>
    <name type="common">Small brown planthopper</name>
    <name type="synonym">Delphax striatella</name>
    <dbReference type="NCBI Taxonomy" id="195883"/>
    <lineage>
        <taxon>Eukaryota</taxon>
        <taxon>Metazoa</taxon>
        <taxon>Ecdysozoa</taxon>
        <taxon>Arthropoda</taxon>
        <taxon>Hexapoda</taxon>
        <taxon>Insecta</taxon>
        <taxon>Pterygota</taxon>
        <taxon>Neoptera</taxon>
        <taxon>Paraneoptera</taxon>
        <taxon>Hemiptera</taxon>
        <taxon>Auchenorrhyncha</taxon>
        <taxon>Fulgoroidea</taxon>
        <taxon>Delphacidae</taxon>
        <taxon>Criomorphinae</taxon>
        <taxon>Laodelphax</taxon>
    </lineage>
</organism>
<keyword evidence="7" id="KW-0862">Zinc</keyword>
<keyword evidence="5" id="KW-0677">Repeat</keyword>
<dbReference type="STRING" id="195883.A0A482WPS1"/>
<keyword evidence="12" id="KW-1185">Reference proteome</keyword>
<comment type="similarity">
    <text evidence="8">Belongs to the REI1 family.</text>
</comment>
<dbReference type="OrthoDB" id="19329at2759"/>
<comment type="subcellular location">
    <subcellularLocation>
        <location evidence="1">Cytoplasm</location>
    </subcellularLocation>
</comment>
<keyword evidence="3" id="KW-0690">Ribosome biogenesis</keyword>
<evidence type="ECO:0000256" key="6">
    <source>
        <dbReference type="ARBA" id="ARBA00022771"/>
    </source>
</evidence>
<feature type="domain" description="C2H2-type" evidence="10">
    <location>
        <begin position="70"/>
        <end position="92"/>
    </location>
</feature>
<evidence type="ECO:0000256" key="1">
    <source>
        <dbReference type="ARBA" id="ARBA00004496"/>
    </source>
</evidence>
<dbReference type="GO" id="GO:0003676">
    <property type="term" value="F:nucleic acid binding"/>
    <property type="evidence" value="ECO:0007669"/>
    <property type="project" value="InterPro"/>
</dbReference>
<feature type="region of interest" description="Disordered" evidence="9">
    <location>
        <begin position="86"/>
        <end position="157"/>
    </location>
</feature>
<dbReference type="AlphaFoldDB" id="A0A482WPS1"/>
<protein>
    <recommendedName>
        <fullName evidence="10">C2H2-type domain-containing protein</fullName>
    </recommendedName>
</protein>
<accession>A0A482WPS1</accession>
<sequence length="391" mass="45149">MTSKYTCITCRVAFNDVEIQRQHYKTDWHRYNLKRKVAELPPVTAEDFQKKVLKQRSDDAEDSKNSATYCMVCKKSFKTAKAFVNHSNSKQHQDKLEENTNSVESSDTNDTENINGNIEISCPSIGKVTKKAPKSEATQMDEDSDEYETDSDIDSDDSGWEVEISENNPILKNNCLFCSHHSRSQMKNLEHMTLIHSFFIPDTEYLVDLKGLLLYLGEKVCVGFMCLWCNDRGKSFYSMESAQQHMTDKGHCKMLHEGEALAEYGDFYDYSSSYPDHAESMEVDEEVDLNVIDGNDYQLVLPSGATIGHRSLMKYYRQNFDPDRVVVPHRGKINKVLSQYRALGYKESDKQAVVKKARDIKFMRRVQNKYMMMLGTKANKLQKHFRPQVNF</sequence>
<name>A0A482WPS1_LAOST</name>
<evidence type="ECO:0000259" key="10">
    <source>
        <dbReference type="PROSITE" id="PS00028"/>
    </source>
</evidence>
<dbReference type="FunCoup" id="A0A482WPS1">
    <property type="interactions" value="518"/>
</dbReference>
<evidence type="ECO:0000256" key="9">
    <source>
        <dbReference type="SAM" id="MobiDB-lite"/>
    </source>
</evidence>
<evidence type="ECO:0000256" key="5">
    <source>
        <dbReference type="ARBA" id="ARBA00022737"/>
    </source>
</evidence>
<dbReference type="InterPro" id="IPR036236">
    <property type="entry name" value="Znf_C2H2_sf"/>
</dbReference>
<evidence type="ECO:0000256" key="2">
    <source>
        <dbReference type="ARBA" id="ARBA00022490"/>
    </source>
</evidence>
<comment type="caution">
    <text evidence="11">The sequence shown here is derived from an EMBL/GenBank/DDBJ whole genome shotgun (WGS) entry which is preliminary data.</text>
</comment>
<reference evidence="11 12" key="1">
    <citation type="journal article" date="2017" name="Gigascience">
        <title>Genome sequence of the small brown planthopper, Laodelphax striatellus.</title>
        <authorList>
            <person name="Zhu J."/>
            <person name="Jiang F."/>
            <person name="Wang X."/>
            <person name="Yang P."/>
            <person name="Bao Y."/>
            <person name="Zhao W."/>
            <person name="Wang W."/>
            <person name="Lu H."/>
            <person name="Wang Q."/>
            <person name="Cui N."/>
            <person name="Li J."/>
            <person name="Chen X."/>
            <person name="Luo L."/>
            <person name="Yu J."/>
            <person name="Kang L."/>
            <person name="Cui F."/>
        </authorList>
    </citation>
    <scope>NUCLEOTIDE SEQUENCE [LARGE SCALE GENOMIC DNA]</scope>
    <source>
        <strain evidence="11">Lst14</strain>
    </source>
</reference>
<dbReference type="Pfam" id="PF12171">
    <property type="entry name" value="zf-C2H2_jaz"/>
    <property type="match status" value="1"/>
</dbReference>
<proteinExistence type="inferred from homology"/>
<keyword evidence="6" id="KW-0863">Zinc-finger</keyword>
<dbReference type="PANTHER" id="PTHR13182">
    <property type="entry name" value="ZINC FINGER PROTEIN 622"/>
    <property type="match status" value="1"/>
</dbReference>
<dbReference type="EMBL" id="QKKF02028001">
    <property type="protein sequence ID" value="RZF35577.1"/>
    <property type="molecule type" value="Genomic_DNA"/>
</dbReference>
<dbReference type="PROSITE" id="PS00028">
    <property type="entry name" value="ZINC_FINGER_C2H2_1"/>
    <property type="match status" value="2"/>
</dbReference>
<evidence type="ECO:0000256" key="8">
    <source>
        <dbReference type="ARBA" id="ARBA00034126"/>
    </source>
</evidence>
<keyword evidence="2" id="KW-0963">Cytoplasm</keyword>
<dbReference type="SMART" id="SM00451">
    <property type="entry name" value="ZnF_U1"/>
    <property type="match status" value="2"/>
</dbReference>
<feature type="compositionally biased region" description="Polar residues" evidence="9">
    <location>
        <begin position="99"/>
        <end position="118"/>
    </location>
</feature>
<dbReference type="GO" id="GO:0042273">
    <property type="term" value="P:ribosomal large subunit biogenesis"/>
    <property type="evidence" value="ECO:0007669"/>
    <property type="project" value="UniProtKB-ARBA"/>
</dbReference>
<dbReference type="InterPro" id="IPR013087">
    <property type="entry name" value="Znf_C2H2_type"/>
</dbReference>
<dbReference type="PANTHER" id="PTHR13182:SF8">
    <property type="entry name" value="CYTOPLASMIC 60S SUBUNIT BIOGENESIS FACTOR ZNF622"/>
    <property type="match status" value="1"/>
</dbReference>
<dbReference type="Proteomes" id="UP000291343">
    <property type="component" value="Unassembled WGS sequence"/>
</dbReference>
<evidence type="ECO:0000256" key="4">
    <source>
        <dbReference type="ARBA" id="ARBA00022723"/>
    </source>
</evidence>
<dbReference type="InterPro" id="IPR003604">
    <property type="entry name" value="Matrin/U1-like-C_Znf_C2H2"/>
</dbReference>
<feature type="compositionally biased region" description="Acidic residues" evidence="9">
    <location>
        <begin position="139"/>
        <end position="157"/>
    </location>
</feature>
<gene>
    <name evidence="11" type="ORF">LSTR_LSTR005105</name>
</gene>
<evidence type="ECO:0000256" key="3">
    <source>
        <dbReference type="ARBA" id="ARBA00022517"/>
    </source>
</evidence>
<dbReference type="InterPro" id="IPR041661">
    <property type="entry name" value="ZN622/Rei1/Reh1_Znf-C2H2"/>
</dbReference>
<keyword evidence="4" id="KW-0479">Metal-binding</keyword>
<dbReference type="InParanoid" id="A0A482WPS1"/>
<dbReference type="InterPro" id="IPR040025">
    <property type="entry name" value="Znf622/Rei1/Reh1"/>
</dbReference>
<dbReference type="Pfam" id="PF12756">
    <property type="entry name" value="zf-C2H2_2"/>
    <property type="match status" value="1"/>
</dbReference>